<reference evidence="6 7" key="1">
    <citation type="journal article" date="2023" name="G3 (Bethesda)">
        <title>A chromosome-level genome assembly of Zasmidium syzygii isolated from banana leaves.</title>
        <authorList>
            <person name="van Westerhoven A.C."/>
            <person name="Mehrabi R."/>
            <person name="Talebi R."/>
            <person name="Steentjes M.B.F."/>
            <person name="Corcolon B."/>
            <person name="Chong P.A."/>
            <person name="Kema G.H.J."/>
            <person name="Seidl M.F."/>
        </authorList>
    </citation>
    <scope>NUCLEOTIDE SEQUENCE [LARGE SCALE GENOMIC DNA]</scope>
    <source>
        <strain evidence="6 7">P124</strain>
    </source>
</reference>
<evidence type="ECO:0000313" key="6">
    <source>
        <dbReference type="EMBL" id="KAK4495264.1"/>
    </source>
</evidence>
<evidence type="ECO:0000256" key="2">
    <source>
        <dbReference type="ARBA" id="ARBA00010790"/>
    </source>
</evidence>
<dbReference type="SUPFAM" id="SSF51905">
    <property type="entry name" value="FAD/NAD(P)-binding domain"/>
    <property type="match status" value="1"/>
</dbReference>
<sequence length="542" mass="58807">MSPNDNYTHIIIGAGSAGCVLAAQIVENPNSNVLLLEAGPDCKEPDVPHGIQDIRRVPMKGQSEIFDERLDWNVQVELPNGGSFDVPQAKVVGGGSSINGGTALRNSVHDCEEWVRLGNEEWDWSSVEPVYRALERDTVKGSQGKHPLTRTDVNDTGKIQKAFVEGAIECGLPWSDDLNETYAQGVGASPVCREIDRRVSVANTFIDPLRGRRNFQLLANAPVDRVLFSHKRATGVVLADGRQISASSEVILSAGAIFSPAILQRSGIGPAGLLSSHSIPVVQDLPVGANLSDHPCVPLVARPKKDAYDEDDFSLQMQARWSSGTREDAVDLQLVCFSYLYSAPPMQLSHEETAAASEKAPRGLGGSVSGHVAGIGCNINKPLSLGSVYIRSRKPEDQPVVDPRYLTTSPDRVCARQAVRLAYRIMQSEAMQQQLGPIINLTRDVVDSDSLLDAWIHGQYTSTYHFTGSCRMATRNLGGVVDQTGSVYGIQGLRVADASVIPTIPAANTMWTTVMFAERIGKFVRDCQRSSSTLEEEAVNRY</sequence>
<dbReference type="EMBL" id="JAXOVC010000012">
    <property type="protein sequence ID" value="KAK4495264.1"/>
    <property type="molecule type" value="Genomic_DNA"/>
</dbReference>
<dbReference type="Gene3D" id="3.50.50.60">
    <property type="entry name" value="FAD/NAD(P)-binding domain"/>
    <property type="match status" value="1"/>
</dbReference>
<feature type="domain" description="Glucose-methanol-choline oxidoreductase N-terminal" evidence="5">
    <location>
        <begin position="255"/>
        <end position="269"/>
    </location>
</feature>
<evidence type="ECO:0000256" key="3">
    <source>
        <dbReference type="ARBA" id="ARBA00022630"/>
    </source>
</evidence>
<gene>
    <name evidence="6" type="ORF">PRZ48_013593</name>
</gene>
<comment type="cofactor">
    <cofactor evidence="1">
        <name>FAD</name>
        <dbReference type="ChEBI" id="CHEBI:57692"/>
    </cofactor>
</comment>
<dbReference type="SUPFAM" id="SSF54373">
    <property type="entry name" value="FAD-linked reductases, C-terminal domain"/>
    <property type="match status" value="1"/>
</dbReference>
<dbReference type="InterPro" id="IPR007867">
    <property type="entry name" value="GMC_OxRtase_C"/>
</dbReference>
<dbReference type="PANTHER" id="PTHR11552">
    <property type="entry name" value="GLUCOSE-METHANOL-CHOLINE GMC OXIDOREDUCTASE"/>
    <property type="match status" value="1"/>
</dbReference>
<keyword evidence="4" id="KW-0274">FAD</keyword>
<keyword evidence="3" id="KW-0285">Flavoprotein</keyword>
<dbReference type="Proteomes" id="UP001305779">
    <property type="component" value="Unassembled WGS sequence"/>
</dbReference>
<dbReference type="InterPro" id="IPR012132">
    <property type="entry name" value="GMC_OxRdtase"/>
</dbReference>
<dbReference type="PIRSF" id="PIRSF000137">
    <property type="entry name" value="Alcohol_oxidase"/>
    <property type="match status" value="1"/>
</dbReference>
<dbReference type="Pfam" id="PF00732">
    <property type="entry name" value="GMC_oxred_N"/>
    <property type="match status" value="1"/>
</dbReference>
<dbReference type="PROSITE" id="PS00624">
    <property type="entry name" value="GMC_OXRED_2"/>
    <property type="match status" value="1"/>
</dbReference>
<dbReference type="Pfam" id="PF05199">
    <property type="entry name" value="GMC_oxred_C"/>
    <property type="match status" value="1"/>
</dbReference>
<comment type="caution">
    <text evidence="6">The sequence shown here is derived from an EMBL/GenBank/DDBJ whole genome shotgun (WGS) entry which is preliminary data.</text>
</comment>
<keyword evidence="7" id="KW-1185">Reference proteome</keyword>
<organism evidence="6 7">
    <name type="scientific">Zasmidium cellare</name>
    <name type="common">Wine cellar mold</name>
    <name type="synonym">Racodium cellare</name>
    <dbReference type="NCBI Taxonomy" id="395010"/>
    <lineage>
        <taxon>Eukaryota</taxon>
        <taxon>Fungi</taxon>
        <taxon>Dikarya</taxon>
        <taxon>Ascomycota</taxon>
        <taxon>Pezizomycotina</taxon>
        <taxon>Dothideomycetes</taxon>
        <taxon>Dothideomycetidae</taxon>
        <taxon>Mycosphaerellales</taxon>
        <taxon>Mycosphaerellaceae</taxon>
        <taxon>Zasmidium</taxon>
    </lineage>
</organism>
<accession>A0ABR0E1H3</accession>
<dbReference type="InterPro" id="IPR000172">
    <property type="entry name" value="GMC_OxRdtase_N"/>
</dbReference>
<name>A0ABR0E1H3_ZASCE</name>
<dbReference type="Gene3D" id="3.30.410.40">
    <property type="match status" value="1"/>
</dbReference>
<evidence type="ECO:0000256" key="4">
    <source>
        <dbReference type="ARBA" id="ARBA00022827"/>
    </source>
</evidence>
<evidence type="ECO:0000313" key="7">
    <source>
        <dbReference type="Proteomes" id="UP001305779"/>
    </source>
</evidence>
<protein>
    <recommendedName>
        <fullName evidence="5">Glucose-methanol-choline oxidoreductase N-terminal domain-containing protein</fullName>
    </recommendedName>
</protein>
<evidence type="ECO:0000259" key="5">
    <source>
        <dbReference type="PROSITE" id="PS00624"/>
    </source>
</evidence>
<evidence type="ECO:0000256" key="1">
    <source>
        <dbReference type="ARBA" id="ARBA00001974"/>
    </source>
</evidence>
<dbReference type="PANTHER" id="PTHR11552:SF147">
    <property type="entry name" value="CHOLINE DEHYDROGENASE, MITOCHONDRIAL"/>
    <property type="match status" value="1"/>
</dbReference>
<comment type="similarity">
    <text evidence="2">Belongs to the GMC oxidoreductase family.</text>
</comment>
<dbReference type="InterPro" id="IPR036188">
    <property type="entry name" value="FAD/NAD-bd_sf"/>
</dbReference>
<proteinExistence type="inferred from homology"/>